<sequence length="415" mass="46257">MVNVLNQTFLNYDNVNNVYTWAFRRTGYMAYRISEIFAAEFGESKRNNQFRVVLAGQGANSYIVMQGITLINKFFGPPSKYLYAIASAPYYILDNNYSGVMNTSDVLDELAYQARISPQSYGYATYVCLSKFWGLKHFAYEGGPDTYGSYNVDSKRAAHLDPRMKQITIDFLTTWFSYGFDAFLYYTTGYGTYSSSTGAWAWAETMNDSIHPKKDGVIHMINNPNVPYNTSVFRYLEGSASQTTQLSIPAIKHQLAGTTYTTTFIPYSSVGINQTLYYPFVAGKRGIYSVSVETQYAKQGGSIGIYWNNDKMGSVLCNSKVFNFSLPLNTSSVIEKGISVVTLYIESDKSYSINTVNITLVTEVQDSTPTTPTTPTVSSSQLGQTSTVSNRTVVSEGSNNGHNFLINFQIIIVIL</sequence>
<dbReference type="InParanoid" id="D2V4D1"/>
<dbReference type="RefSeq" id="XP_002681108.1">
    <property type="nucleotide sequence ID" value="XM_002681062.1"/>
</dbReference>
<evidence type="ECO:0000313" key="2">
    <source>
        <dbReference type="Proteomes" id="UP000006671"/>
    </source>
</evidence>
<dbReference type="AlphaFoldDB" id="D2V4D1"/>
<dbReference type="Proteomes" id="UP000006671">
    <property type="component" value="Unassembled WGS sequence"/>
</dbReference>
<dbReference type="KEGG" id="ngr:NAEGRDRAFT_63683"/>
<dbReference type="VEuPathDB" id="AmoebaDB:NAEGRDRAFT_63683"/>
<keyword evidence="2" id="KW-1185">Reference proteome</keyword>
<dbReference type="EMBL" id="GG738851">
    <property type="protein sequence ID" value="EFC48364.1"/>
    <property type="molecule type" value="Genomic_DNA"/>
</dbReference>
<name>D2V4D1_NAEGR</name>
<protein>
    <submittedName>
        <fullName evidence="1">Predicted protein</fullName>
    </submittedName>
</protein>
<evidence type="ECO:0000313" key="1">
    <source>
        <dbReference type="EMBL" id="EFC48364.1"/>
    </source>
</evidence>
<proteinExistence type="predicted"/>
<dbReference type="OrthoDB" id="527990at2759"/>
<organism evidence="2">
    <name type="scientific">Naegleria gruberi</name>
    <name type="common">Amoeba</name>
    <dbReference type="NCBI Taxonomy" id="5762"/>
    <lineage>
        <taxon>Eukaryota</taxon>
        <taxon>Discoba</taxon>
        <taxon>Heterolobosea</taxon>
        <taxon>Tetramitia</taxon>
        <taxon>Eutetramitia</taxon>
        <taxon>Vahlkampfiidae</taxon>
        <taxon>Naegleria</taxon>
    </lineage>
</organism>
<gene>
    <name evidence="1" type="ORF">NAEGRDRAFT_63683</name>
</gene>
<dbReference type="GeneID" id="8862121"/>
<accession>D2V4D1</accession>
<reference evidence="1 2" key="1">
    <citation type="journal article" date="2010" name="Cell">
        <title>The genome of Naegleria gruberi illuminates early eukaryotic versatility.</title>
        <authorList>
            <person name="Fritz-Laylin L.K."/>
            <person name="Prochnik S.E."/>
            <person name="Ginger M.L."/>
            <person name="Dacks J.B."/>
            <person name="Carpenter M.L."/>
            <person name="Field M.C."/>
            <person name="Kuo A."/>
            <person name="Paredez A."/>
            <person name="Chapman J."/>
            <person name="Pham J."/>
            <person name="Shu S."/>
            <person name="Neupane R."/>
            <person name="Cipriano M."/>
            <person name="Mancuso J."/>
            <person name="Tu H."/>
            <person name="Salamov A."/>
            <person name="Lindquist E."/>
            <person name="Shapiro H."/>
            <person name="Lucas S."/>
            <person name="Grigoriev I.V."/>
            <person name="Cande W.Z."/>
            <person name="Fulton C."/>
            <person name="Rokhsar D.S."/>
            <person name="Dawson S.C."/>
        </authorList>
    </citation>
    <scope>NUCLEOTIDE SEQUENCE [LARGE SCALE GENOMIC DNA]</scope>
    <source>
        <strain evidence="1 2">NEG-M</strain>
    </source>
</reference>